<dbReference type="AlphaFoldDB" id="A0A0L6VWA8"/>
<feature type="domain" description="Retrotransposon gag" evidence="1">
    <location>
        <begin position="27"/>
        <end position="106"/>
    </location>
</feature>
<keyword evidence="3" id="KW-1185">Reference proteome</keyword>
<accession>A0A0L6VWA8</accession>
<proteinExistence type="predicted"/>
<gene>
    <name evidence="2" type="ORF">VP01_1015g5</name>
</gene>
<dbReference type="OrthoDB" id="5552562at2759"/>
<dbReference type="Proteomes" id="UP000037035">
    <property type="component" value="Unassembled WGS sequence"/>
</dbReference>
<dbReference type="InterPro" id="IPR005162">
    <property type="entry name" value="Retrotrans_gag_dom"/>
</dbReference>
<protein>
    <recommendedName>
        <fullName evidence="1">Retrotransposon gag domain-containing protein</fullName>
    </recommendedName>
</protein>
<organism evidence="2 3">
    <name type="scientific">Puccinia sorghi</name>
    <dbReference type="NCBI Taxonomy" id="27349"/>
    <lineage>
        <taxon>Eukaryota</taxon>
        <taxon>Fungi</taxon>
        <taxon>Dikarya</taxon>
        <taxon>Basidiomycota</taxon>
        <taxon>Pucciniomycotina</taxon>
        <taxon>Pucciniomycetes</taxon>
        <taxon>Pucciniales</taxon>
        <taxon>Pucciniaceae</taxon>
        <taxon>Puccinia</taxon>
    </lineage>
</organism>
<dbReference type="VEuPathDB" id="FungiDB:VP01_1015g5"/>
<reference evidence="2 3" key="1">
    <citation type="submission" date="2015-08" db="EMBL/GenBank/DDBJ databases">
        <title>Next Generation Sequencing and Analysis of the Genome of Puccinia sorghi L Schw, the Causal Agent of Maize Common Rust.</title>
        <authorList>
            <person name="Rochi L."/>
            <person name="Burguener G."/>
            <person name="Darino M."/>
            <person name="Turjanski A."/>
            <person name="Kreff E."/>
            <person name="Dieguez M.J."/>
            <person name="Sacco F."/>
        </authorList>
    </citation>
    <scope>NUCLEOTIDE SEQUENCE [LARGE SCALE GENOMIC DNA]</scope>
    <source>
        <strain evidence="2 3">RO10H11247</strain>
    </source>
</reference>
<feature type="non-terminal residue" evidence="2">
    <location>
        <position position="1"/>
    </location>
</feature>
<comment type="caution">
    <text evidence="2">The sequence shown here is derived from an EMBL/GenBank/DDBJ whole genome shotgun (WGS) entry which is preliminary data.</text>
</comment>
<dbReference type="EMBL" id="LAVV01000177">
    <property type="protein sequence ID" value="KNZ64560.1"/>
    <property type="molecule type" value="Genomic_DNA"/>
</dbReference>
<dbReference type="Pfam" id="PF03732">
    <property type="entry name" value="Retrotrans_gag"/>
    <property type="match status" value="1"/>
</dbReference>
<name>A0A0L6VWA8_9BASI</name>
<evidence type="ECO:0000313" key="2">
    <source>
        <dbReference type="EMBL" id="KNZ64560.1"/>
    </source>
</evidence>
<evidence type="ECO:0000313" key="3">
    <source>
        <dbReference type="Proteomes" id="UP000037035"/>
    </source>
</evidence>
<sequence>ACQSSTLQWTCGTVAEVFFGKIGLSNWSQPYLEKVFNGEPVVFNEFLNDFKSSFFEQNHQHRAEVALWNLHQTGSMLAYTQDFNQHTRTIGWANTPLMILYQQGLKENIQLALVIGNIDFDSLRSMQAMALNEVPVPVPTPDPNVMDLSAFQKAPSNQISDAERPHWVQLNLCFPCGPHILRMFKWGLEAARVKVNFWQQILQEGIEIRVSS</sequence>
<evidence type="ECO:0000259" key="1">
    <source>
        <dbReference type="Pfam" id="PF03732"/>
    </source>
</evidence>